<evidence type="ECO:0000313" key="16">
    <source>
        <dbReference type="EMBL" id="OKL42622.1"/>
    </source>
</evidence>
<dbReference type="PROSITE" id="PS00911">
    <property type="entry name" value="DHODEHASE_1"/>
    <property type="match status" value="1"/>
</dbReference>
<evidence type="ECO:0000256" key="12">
    <source>
        <dbReference type="ARBA" id="ARBA00023136"/>
    </source>
</evidence>
<dbReference type="EMBL" id="LVVZ01000041">
    <property type="protein sequence ID" value="OKL42622.1"/>
    <property type="molecule type" value="Genomic_DNA"/>
</dbReference>
<comment type="function">
    <text evidence="2">Catalyzes the conversion of dihydroorotate to orotate with quinone as electron acceptor.</text>
</comment>
<keyword evidence="8" id="KW-0285">Flavoprotein</keyword>
<feature type="domain" description="Dihydroorotate dehydrogenase catalytic" evidence="15">
    <location>
        <begin position="49"/>
        <end position="337"/>
    </location>
</feature>
<dbReference type="PANTHER" id="PTHR48109:SF4">
    <property type="entry name" value="DIHYDROOROTATE DEHYDROGENASE (QUINONE), MITOCHONDRIAL"/>
    <property type="match status" value="1"/>
</dbReference>
<evidence type="ECO:0000256" key="4">
    <source>
        <dbReference type="ARBA" id="ARBA00005161"/>
    </source>
</evidence>
<evidence type="ECO:0000256" key="14">
    <source>
        <dbReference type="NCBIfam" id="TIGR01036"/>
    </source>
</evidence>
<comment type="subcellular location">
    <subcellularLocation>
        <location evidence="3">Membrane</location>
    </subcellularLocation>
</comment>
<name>A0A1U7JD69_9HYPH</name>
<dbReference type="CDD" id="cd04738">
    <property type="entry name" value="DHOD_2_like"/>
    <property type="match status" value="1"/>
</dbReference>
<keyword evidence="9" id="KW-0288">FMN</keyword>
<dbReference type="GO" id="GO:0106430">
    <property type="term" value="F:dihydroorotate dehydrogenase (quinone) activity"/>
    <property type="evidence" value="ECO:0007669"/>
    <property type="project" value="UniProtKB-EC"/>
</dbReference>
<dbReference type="NCBIfam" id="NF003652">
    <property type="entry name" value="PRK05286.2-5"/>
    <property type="match status" value="1"/>
</dbReference>
<evidence type="ECO:0000256" key="11">
    <source>
        <dbReference type="ARBA" id="ARBA00023002"/>
    </source>
</evidence>
<dbReference type="EC" id="1.3.5.2" evidence="6 14"/>
<dbReference type="InterPro" id="IPR013785">
    <property type="entry name" value="Aldolase_TIM"/>
</dbReference>
<reference evidence="16 17" key="1">
    <citation type="submission" date="2016-03" db="EMBL/GenBank/DDBJ databases">
        <title>Genome sequence of Nesiotobacter sp. nov., a moderately halophilic alphaproteobacterium isolated from the Yellow Sea, China.</title>
        <authorList>
            <person name="Zhang G."/>
            <person name="Zhang R."/>
        </authorList>
    </citation>
    <scope>NUCLEOTIDE SEQUENCE [LARGE SCALE GENOMIC DNA]</scope>
    <source>
        <strain evidence="16 17">WB1-6</strain>
    </source>
</reference>
<dbReference type="AlphaFoldDB" id="A0A1U7JD69"/>
<dbReference type="UniPathway" id="UPA00070">
    <property type="reaction ID" value="UER00946"/>
</dbReference>
<evidence type="ECO:0000256" key="10">
    <source>
        <dbReference type="ARBA" id="ARBA00022975"/>
    </source>
</evidence>
<evidence type="ECO:0000256" key="5">
    <source>
        <dbReference type="ARBA" id="ARBA00005359"/>
    </source>
</evidence>
<comment type="caution">
    <text evidence="16">The sequence shown here is derived from an EMBL/GenBank/DDBJ whole genome shotgun (WGS) entry which is preliminary data.</text>
</comment>
<evidence type="ECO:0000259" key="15">
    <source>
        <dbReference type="Pfam" id="PF01180"/>
    </source>
</evidence>
<dbReference type="GO" id="GO:0005737">
    <property type="term" value="C:cytoplasm"/>
    <property type="evidence" value="ECO:0007669"/>
    <property type="project" value="InterPro"/>
</dbReference>
<keyword evidence="17" id="KW-1185">Reference proteome</keyword>
<dbReference type="Proteomes" id="UP000185783">
    <property type="component" value="Unassembled WGS sequence"/>
</dbReference>
<proteinExistence type="inferred from homology"/>
<keyword evidence="10" id="KW-0665">Pyrimidine biosynthesis</keyword>
<sequence>MSLIRVANKIGLKSLHMLEPEAAHEATIRLLKTGLSIPCFPVSDGRLSYQLGDLFFANPLGMAAGFDKNGEVPDALLKMGFGFAEAGTVTPKPQEGNPKPRNFRLTADEAVINRYGFNNDGHEMVYNRLRRRHRKGGVVGINIGANKATQDKASDYEAGVRRFADIASYFTVNISSPNTPGLRDLQARGALSDLLVRTLAARDEETEKLGRRVPVLLKIAPDMGDDQLKDIAEEVMALEVDGLVVSNTTVDRPALKDAKQAVEAGGLSGKPLFRKSTIALAKMRRLVGPNLPIIGVGGIDGGPAAWTKITAGANLLQLYTSMVFNGPDVIRDINTYLVQQVEKQGLSNLQEAVGVNVDAWADLSLID</sequence>
<comment type="pathway">
    <text evidence="4">Pyrimidine metabolism; UMP biosynthesis via de novo pathway; orotate from (S)-dihydroorotate (quinone route): step 1/1.</text>
</comment>
<dbReference type="Gene3D" id="3.20.20.70">
    <property type="entry name" value="Aldolase class I"/>
    <property type="match status" value="1"/>
</dbReference>
<keyword evidence="12" id="KW-0472">Membrane</keyword>
<evidence type="ECO:0000256" key="8">
    <source>
        <dbReference type="ARBA" id="ARBA00022630"/>
    </source>
</evidence>
<gene>
    <name evidence="16" type="ORF">A3843_18415</name>
</gene>
<comment type="similarity">
    <text evidence="5">Belongs to the dihydroorotate dehydrogenase family. Type 2 subfamily.</text>
</comment>
<dbReference type="InterPro" id="IPR005720">
    <property type="entry name" value="Dihydroorotate_DH_cat"/>
</dbReference>
<dbReference type="GO" id="GO:0044205">
    <property type="term" value="P:'de novo' UMP biosynthetic process"/>
    <property type="evidence" value="ECO:0007669"/>
    <property type="project" value="UniProtKB-UniPathway"/>
</dbReference>
<dbReference type="NCBIfam" id="TIGR01036">
    <property type="entry name" value="pyrD_sub2"/>
    <property type="match status" value="1"/>
</dbReference>
<dbReference type="SUPFAM" id="SSF51395">
    <property type="entry name" value="FMN-linked oxidoreductases"/>
    <property type="match status" value="1"/>
</dbReference>
<protein>
    <recommendedName>
        <fullName evidence="7 14">Dihydroorotate dehydrogenase (quinone)</fullName>
        <ecNumber evidence="6 14">1.3.5.2</ecNumber>
    </recommendedName>
</protein>
<evidence type="ECO:0000256" key="7">
    <source>
        <dbReference type="ARBA" id="ARBA00018366"/>
    </source>
</evidence>
<dbReference type="Pfam" id="PF01180">
    <property type="entry name" value="DHO_dh"/>
    <property type="match status" value="1"/>
</dbReference>
<accession>A0A1U7JD69</accession>
<evidence type="ECO:0000313" key="17">
    <source>
        <dbReference type="Proteomes" id="UP000185783"/>
    </source>
</evidence>
<comment type="cofactor">
    <cofactor evidence="1">
        <name>FMN</name>
        <dbReference type="ChEBI" id="CHEBI:58210"/>
    </cofactor>
</comment>
<evidence type="ECO:0000256" key="6">
    <source>
        <dbReference type="ARBA" id="ARBA00012791"/>
    </source>
</evidence>
<dbReference type="GO" id="GO:0006207">
    <property type="term" value="P:'de novo' pyrimidine nucleobase biosynthetic process"/>
    <property type="evidence" value="ECO:0007669"/>
    <property type="project" value="UniProtKB-UniRule"/>
</dbReference>
<comment type="catalytic activity">
    <reaction evidence="13">
        <text>(S)-dihydroorotate + a quinone = orotate + a quinol</text>
        <dbReference type="Rhea" id="RHEA:30187"/>
        <dbReference type="ChEBI" id="CHEBI:24646"/>
        <dbReference type="ChEBI" id="CHEBI:30839"/>
        <dbReference type="ChEBI" id="CHEBI:30864"/>
        <dbReference type="ChEBI" id="CHEBI:132124"/>
        <dbReference type="EC" id="1.3.5.2"/>
    </reaction>
</comment>
<dbReference type="PANTHER" id="PTHR48109">
    <property type="entry name" value="DIHYDROOROTATE DEHYDROGENASE (QUINONE), MITOCHONDRIAL-RELATED"/>
    <property type="match status" value="1"/>
</dbReference>
<evidence type="ECO:0000256" key="3">
    <source>
        <dbReference type="ARBA" id="ARBA00004370"/>
    </source>
</evidence>
<dbReference type="InterPro" id="IPR005719">
    <property type="entry name" value="Dihydroorotate_DH_2"/>
</dbReference>
<evidence type="ECO:0000256" key="9">
    <source>
        <dbReference type="ARBA" id="ARBA00022643"/>
    </source>
</evidence>
<evidence type="ECO:0000256" key="13">
    <source>
        <dbReference type="ARBA" id="ARBA00048639"/>
    </source>
</evidence>
<keyword evidence="11" id="KW-0560">Oxidoreductase</keyword>
<dbReference type="InterPro" id="IPR001295">
    <property type="entry name" value="Dihydroorotate_DH_CS"/>
</dbReference>
<dbReference type="InterPro" id="IPR050074">
    <property type="entry name" value="DHO_dehydrogenase"/>
</dbReference>
<dbReference type="STRING" id="197461.A3843_18415"/>
<dbReference type="PROSITE" id="PS00912">
    <property type="entry name" value="DHODEHASE_2"/>
    <property type="match status" value="1"/>
</dbReference>
<dbReference type="GO" id="GO:0016020">
    <property type="term" value="C:membrane"/>
    <property type="evidence" value="ECO:0007669"/>
    <property type="project" value="UniProtKB-SubCell"/>
</dbReference>
<evidence type="ECO:0000256" key="1">
    <source>
        <dbReference type="ARBA" id="ARBA00001917"/>
    </source>
</evidence>
<evidence type="ECO:0000256" key="2">
    <source>
        <dbReference type="ARBA" id="ARBA00003125"/>
    </source>
</evidence>
<organism evidence="16 17">
    <name type="scientific">Pseudovibrio exalbescens</name>
    <dbReference type="NCBI Taxonomy" id="197461"/>
    <lineage>
        <taxon>Bacteria</taxon>
        <taxon>Pseudomonadati</taxon>
        <taxon>Pseudomonadota</taxon>
        <taxon>Alphaproteobacteria</taxon>
        <taxon>Hyphomicrobiales</taxon>
        <taxon>Stappiaceae</taxon>
        <taxon>Pseudovibrio</taxon>
    </lineage>
</organism>
<dbReference type="NCBIfam" id="NF003645">
    <property type="entry name" value="PRK05286.1-2"/>
    <property type="match status" value="1"/>
</dbReference>